<dbReference type="InterPro" id="IPR000326">
    <property type="entry name" value="PAP2/HPO"/>
</dbReference>
<feature type="transmembrane region" description="Helical" evidence="1">
    <location>
        <begin position="99"/>
        <end position="117"/>
    </location>
</feature>
<dbReference type="CDD" id="cd01610">
    <property type="entry name" value="PAP2_like"/>
    <property type="match status" value="1"/>
</dbReference>
<reference evidence="3 4" key="1">
    <citation type="submission" date="2016-03" db="EMBL/GenBank/DDBJ databases">
        <title>Draft Genome Assembly of Pseudomonas putida strain CBF10-2.</title>
        <authorList>
            <person name="Iyer R.S."/>
            <person name="Damania A."/>
        </authorList>
    </citation>
    <scope>NUCLEOTIDE SEQUENCE [LARGE SCALE GENOMIC DNA]</scope>
    <source>
        <strain evidence="3 4">CBF10-2</strain>
    </source>
</reference>
<gene>
    <name evidence="3" type="ORF">AYO28_19300</name>
</gene>
<feature type="transmembrane region" description="Helical" evidence="1">
    <location>
        <begin position="162"/>
        <end position="181"/>
    </location>
</feature>
<dbReference type="Proteomes" id="UP000077752">
    <property type="component" value="Unassembled WGS sequence"/>
</dbReference>
<evidence type="ECO:0000313" key="4">
    <source>
        <dbReference type="Proteomes" id="UP000077752"/>
    </source>
</evidence>
<dbReference type="Pfam" id="PF01569">
    <property type="entry name" value="PAP2"/>
    <property type="match status" value="1"/>
</dbReference>
<dbReference type="SMART" id="SM00014">
    <property type="entry name" value="acidPPc"/>
    <property type="match status" value="1"/>
</dbReference>
<feature type="transmembrane region" description="Helical" evidence="1">
    <location>
        <begin position="69"/>
        <end position="87"/>
    </location>
</feature>
<dbReference type="EMBL" id="LUCV01000020">
    <property type="protein sequence ID" value="OAI92105.1"/>
    <property type="molecule type" value="Genomic_DNA"/>
</dbReference>
<dbReference type="RefSeq" id="WP_009400110.1">
    <property type="nucleotide sequence ID" value="NZ_LUCV01000020.1"/>
</dbReference>
<organism evidence="3 4">
    <name type="scientific">Pseudomonas putida</name>
    <name type="common">Arthrobacter siderocapsulatus</name>
    <dbReference type="NCBI Taxonomy" id="303"/>
    <lineage>
        <taxon>Bacteria</taxon>
        <taxon>Pseudomonadati</taxon>
        <taxon>Pseudomonadota</taxon>
        <taxon>Gammaproteobacteria</taxon>
        <taxon>Pseudomonadales</taxon>
        <taxon>Pseudomonadaceae</taxon>
        <taxon>Pseudomonas</taxon>
    </lineage>
</organism>
<proteinExistence type="predicted"/>
<keyword evidence="1" id="KW-0472">Membrane</keyword>
<feature type="transmembrane region" description="Helical" evidence="1">
    <location>
        <begin position="214"/>
        <end position="234"/>
    </location>
</feature>
<feature type="domain" description="Phosphatidic acid phosphatase type 2/haloperoxidase" evidence="2">
    <location>
        <begin position="101"/>
        <end position="229"/>
    </location>
</feature>
<evidence type="ECO:0000313" key="3">
    <source>
        <dbReference type="EMBL" id="OAI92105.1"/>
    </source>
</evidence>
<name>A0A177SMU8_PSEPU</name>
<dbReference type="InterPro" id="IPR036938">
    <property type="entry name" value="PAP2/HPO_sf"/>
</dbReference>
<feature type="transmembrane region" description="Helical" evidence="1">
    <location>
        <begin position="188"/>
        <end position="208"/>
    </location>
</feature>
<keyword evidence="1" id="KW-1133">Transmembrane helix</keyword>
<keyword evidence="1" id="KW-0812">Transmembrane</keyword>
<comment type="caution">
    <text evidence="3">The sequence shown here is derived from an EMBL/GenBank/DDBJ whole genome shotgun (WGS) entry which is preliminary data.</text>
</comment>
<evidence type="ECO:0000259" key="2">
    <source>
        <dbReference type="SMART" id="SM00014"/>
    </source>
</evidence>
<feature type="transmembrane region" description="Helical" evidence="1">
    <location>
        <begin position="12"/>
        <end position="32"/>
    </location>
</feature>
<evidence type="ECO:0000256" key="1">
    <source>
        <dbReference type="SAM" id="Phobius"/>
    </source>
</evidence>
<protein>
    <submittedName>
        <fullName evidence="3">Phosphoesterase</fullName>
    </submittedName>
</protein>
<sequence length="267" mass="30262">MDNRPLFQARWSWGPLAACTLLPIALLCFWLWPFGQILCLTFDEWLFHSLNAPLADNAAWRYIWTLGSLRPFDIVVGLILLAVLIRGNWVFKAHQVREAFFGFFVTLLLLVVVRALFSKWVDAAGWQHHSPSMVFEDAIRLSDFYPHLEATWELKDRSSKSFPGDHASVLLVWALFMTLFTRGLWQNLVVWGLAVLFMLPRLVAGAHWGQDDYIGGLLMAVLALGWSCFTPLAARASAALMRWTAPLFAFATRLPVIRQLSVVSGQS</sequence>
<dbReference type="AlphaFoldDB" id="A0A177SMU8"/>
<dbReference type="SUPFAM" id="SSF48317">
    <property type="entry name" value="Acid phosphatase/Vanadium-dependent haloperoxidase"/>
    <property type="match status" value="1"/>
</dbReference>
<accession>A0A177SMU8</accession>